<evidence type="ECO:0000313" key="2">
    <source>
        <dbReference type="Proteomes" id="UP001371218"/>
    </source>
</evidence>
<evidence type="ECO:0000313" key="1">
    <source>
        <dbReference type="EMBL" id="MEK8033642.1"/>
    </source>
</evidence>
<accession>A0ABU9BUI5</accession>
<dbReference type="RefSeq" id="WP_341428066.1">
    <property type="nucleotide sequence ID" value="NZ_JBBUTG010000018.1"/>
</dbReference>
<dbReference type="Proteomes" id="UP001371218">
    <property type="component" value="Unassembled WGS sequence"/>
</dbReference>
<organism evidence="1 2">
    <name type="scientific">Ideonella lacteola</name>
    <dbReference type="NCBI Taxonomy" id="2984193"/>
    <lineage>
        <taxon>Bacteria</taxon>
        <taxon>Pseudomonadati</taxon>
        <taxon>Pseudomonadota</taxon>
        <taxon>Betaproteobacteria</taxon>
        <taxon>Burkholderiales</taxon>
        <taxon>Sphaerotilaceae</taxon>
        <taxon>Ideonella</taxon>
    </lineage>
</organism>
<keyword evidence="2" id="KW-1185">Reference proteome</keyword>
<evidence type="ECO:0008006" key="3">
    <source>
        <dbReference type="Google" id="ProtNLM"/>
    </source>
</evidence>
<dbReference type="EMBL" id="JBBUTG010000018">
    <property type="protein sequence ID" value="MEK8033642.1"/>
    <property type="molecule type" value="Genomic_DNA"/>
</dbReference>
<gene>
    <name evidence="1" type="ORF">AACH06_22700</name>
</gene>
<sequence>MNRLKSTRRAPGRPTGVPRALGALSTLLAPWAIAHGATLSAMADQYLDFNDNLVPPGWKLRRQSDSGPCGVGHHRFFAGQTNGACTLSSSLEVAPGTGTLTVAWKGNLQHDGHAHHQEVTLSTPTGSGIVVRVAPSSTPGSQAGFLTVISDNMGEVLQFSTWPDGTYHFHLRVTQNQLRFTGRVDGRRAIDYSRQLISVKPDQIKRVQLGVEQSIGEDQWMDNVSIKQRP</sequence>
<proteinExistence type="predicted"/>
<comment type="caution">
    <text evidence="1">The sequence shown here is derived from an EMBL/GenBank/DDBJ whole genome shotgun (WGS) entry which is preliminary data.</text>
</comment>
<reference evidence="1 2" key="1">
    <citation type="submission" date="2024-04" db="EMBL/GenBank/DDBJ databases">
        <title>Novel species of the genus Ideonella isolated from streams.</title>
        <authorList>
            <person name="Lu H."/>
        </authorList>
    </citation>
    <scope>NUCLEOTIDE SEQUENCE [LARGE SCALE GENOMIC DNA]</scope>
    <source>
        <strain evidence="1 2">DXS29W</strain>
    </source>
</reference>
<protein>
    <recommendedName>
        <fullName evidence="3">NADH:ubiquinone oxidoreductase intermediate-associated protein 30 domain-containing protein</fullName>
    </recommendedName>
</protein>
<name>A0ABU9BUI5_9BURK</name>